<accession>A0ABX1W410</accession>
<dbReference type="Proteomes" id="UP000566071">
    <property type="component" value="Unassembled WGS sequence"/>
</dbReference>
<name>A0ABX1W410_9SPHI</name>
<evidence type="ECO:0000313" key="3">
    <source>
        <dbReference type="Proteomes" id="UP000566071"/>
    </source>
</evidence>
<feature type="signal peptide" evidence="1">
    <location>
        <begin position="1"/>
        <end position="21"/>
    </location>
</feature>
<dbReference type="RefSeq" id="WP_175268719.1">
    <property type="nucleotide sequence ID" value="NZ_JABFCR010000001.1"/>
</dbReference>
<organism evidence="2 3">
    <name type="scientific">Mucilaginibacter humi</name>
    <dbReference type="NCBI Taxonomy" id="2732510"/>
    <lineage>
        <taxon>Bacteria</taxon>
        <taxon>Pseudomonadati</taxon>
        <taxon>Bacteroidota</taxon>
        <taxon>Sphingobacteriia</taxon>
        <taxon>Sphingobacteriales</taxon>
        <taxon>Sphingobacteriaceae</taxon>
        <taxon>Mucilaginibacter</taxon>
    </lineage>
</organism>
<reference evidence="2 3" key="1">
    <citation type="submission" date="2020-05" db="EMBL/GenBank/DDBJ databases">
        <authorList>
            <person name="Khan S.A."/>
            <person name="Jeon C.O."/>
            <person name="Chun B.H."/>
        </authorList>
    </citation>
    <scope>NUCLEOTIDE SEQUENCE [LARGE SCALE GENOMIC DNA]</scope>
    <source>
        <strain evidence="2 3">S1162</strain>
    </source>
</reference>
<comment type="caution">
    <text evidence="2">The sequence shown here is derived from an EMBL/GenBank/DDBJ whole genome shotgun (WGS) entry which is preliminary data.</text>
</comment>
<evidence type="ECO:0000313" key="2">
    <source>
        <dbReference type="EMBL" id="NNU33015.1"/>
    </source>
</evidence>
<keyword evidence="3" id="KW-1185">Reference proteome</keyword>
<gene>
    <name evidence="2" type="ORF">HK413_00215</name>
</gene>
<keyword evidence="1" id="KW-0732">Signal</keyword>
<protein>
    <submittedName>
        <fullName evidence="2">Uncharacterized protein</fullName>
    </submittedName>
</protein>
<feature type="chain" id="PRO_5045696820" evidence="1">
    <location>
        <begin position="22"/>
        <end position="141"/>
    </location>
</feature>
<evidence type="ECO:0000256" key="1">
    <source>
        <dbReference type="SAM" id="SignalP"/>
    </source>
</evidence>
<proteinExistence type="predicted"/>
<dbReference type="EMBL" id="JABFCR010000001">
    <property type="protein sequence ID" value="NNU33015.1"/>
    <property type="molecule type" value="Genomic_DNA"/>
</dbReference>
<sequence length="141" mass="14902">MRGIKKLVVLSVIAASFFSCHKTKEQAGCGTQVCTNVFAAIGVGFADINGNPITIKNFTAINQRTKQSVVPVSPVSGPAQPGYYIVTDDNSRKDFSTEGDEVIISGTHPTTNVTKTVTFKISGGCNCHVEKISGSSTVVFD</sequence>
<dbReference type="PROSITE" id="PS51257">
    <property type="entry name" value="PROKAR_LIPOPROTEIN"/>
    <property type="match status" value="1"/>
</dbReference>